<dbReference type="Pfam" id="PF21993">
    <property type="entry name" value="TetR_C_13_2"/>
    <property type="match status" value="1"/>
</dbReference>
<evidence type="ECO:0000256" key="3">
    <source>
        <dbReference type="ARBA" id="ARBA00023163"/>
    </source>
</evidence>
<dbReference type="RefSeq" id="WP_133559516.1">
    <property type="nucleotide sequence ID" value="NZ_SNZA01000001.1"/>
</dbReference>
<dbReference type="Proteomes" id="UP000295729">
    <property type="component" value="Unassembled WGS sequence"/>
</dbReference>
<evidence type="ECO:0000256" key="4">
    <source>
        <dbReference type="PROSITE-ProRule" id="PRU00335"/>
    </source>
</evidence>
<dbReference type="SUPFAM" id="SSF46689">
    <property type="entry name" value="Homeodomain-like"/>
    <property type="match status" value="1"/>
</dbReference>
<evidence type="ECO:0000313" key="7">
    <source>
        <dbReference type="Proteomes" id="UP000295729"/>
    </source>
</evidence>
<keyword evidence="3" id="KW-0804">Transcription</keyword>
<dbReference type="PANTHER" id="PTHR47506">
    <property type="entry name" value="TRANSCRIPTIONAL REGULATORY PROTEIN"/>
    <property type="match status" value="1"/>
</dbReference>
<dbReference type="Gene3D" id="1.10.357.10">
    <property type="entry name" value="Tetracycline Repressor, domain 2"/>
    <property type="match status" value="1"/>
</dbReference>
<name>A0A4R6XD27_9GAMM</name>
<dbReference type="SUPFAM" id="SSF48498">
    <property type="entry name" value="Tetracyclin repressor-like, C-terminal domain"/>
    <property type="match status" value="1"/>
</dbReference>
<proteinExistence type="predicted"/>
<dbReference type="InterPro" id="IPR001647">
    <property type="entry name" value="HTH_TetR"/>
</dbReference>
<dbReference type="InterPro" id="IPR009057">
    <property type="entry name" value="Homeodomain-like_sf"/>
</dbReference>
<comment type="caution">
    <text evidence="6">The sequence shown here is derived from an EMBL/GenBank/DDBJ whole genome shotgun (WGS) entry which is preliminary data.</text>
</comment>
<evidence type="ECO:0000259" key="5">
    <source>
        <dbReference type="PROSITE" id="PS50977"/>
    </source>
</evidence>
<dbReference type="OrthoDB" id="4541465at2"/>
<reference evidence="6 7" key="1">
    <citation type="submission" date="2019-03" db="EMBL/GenBank/DDBJ databases">
        <title>Genomic Encyclopedia of Type Strains, Phase IV (KMG-IV): sequencing the most valuable type-strain genomes for metagenomic binning, comparative biology and taxonomic classification.</title>
        <authorList>
            <person name="Goeker M."/>
        </authorList>
    </citation>
    <scope>NUCLEOTIDE SEQUENCE [LARGE SCALE GENOMIC DNA]</scope>
    <source>
        <strain evidence="6 7">DSM 5604</strain>
    </source>
</reference>
<dbReference type="InterPro" id="IPR036271">
    <property type="entry name" value="Tet_transcr_reg_TetR-rel_C_sf"/>
</dbReference>
<dbReference type="PROSITE" id="PS50977">
    <property type="entry name" value="HTH_TETR_2"/>
    <property type="match status" value="1"/>
</dbReference>
<feature type="DNA-binding region" description="H-T-H motif" evidence="4">
    <location>
        <begin position="29"/>
        <end position="48"/>
    </location>
</feature>
<accession>A0A4R6XD27</accession>
<dbReference type="GO" id="GO:0003677">
    <property type="term" value="F:DNA binding"/>
    <property type="evidence" value="ECO:0007669"/>
    <property type="project" value="UniProtKB-UniRule"/>
</dbReference>
<evidence type="ECO:0000256" key="2">
    <source>
        <dbReference type="ARBA" id="ARBA00023125"/>
    </source>
</evidence>
<dbReference type="Pfam" id="PF00440">
    <property type="entry name" value="TetR_N"/>
    <property type="match status" value="1"/>
</dbReference>
<feature type="domain" description="HTH tetR-type" evidence="5">
    <location>
        <begin position="6"/>
        <end position="66"/>
    </location>
</feature>
<dbReference type="AlphaFoldDB" id="A0A4R6XD27"/>
<dbReference type="PANTHER" id="PTHR47506:SF3">
    <property type="entry name" value="HTH-TYPE TRANSCRIPTIONAL REGULATOR LMRA"/>
    <property type="match status" value="1"/>
</dbReference>
<dbReference type="InterPro" id="IPR054156">
    <property type="entry name" value="YxaF_TetR_C"/>
</dbReference>
<keyword evidence="1" id="KW-0805">Transcription regulation</keyword>
<evidence type="ECO:0000313" key="6">
    <source>
        <dbReference type="EMBL" id="TDR14873.1"/>
    </source>
</evidence>
<evidence type="ECO:0000256" key="1">
    <source>
        <dbReference type="ARBA" id="ARBA00023015"/>
    </source>
</evidence>
<protein>
    <submittedName>
        <fullName evidence="6">TetR family transcriptional regulator</fullName>
    </submittedName>
</protein>
<sequence length="195" mass="21169">MSNNKPETRQRLVSSAADMISRRGLDATSIRELAKYAKVPLGSTYHYFPGGKQQVAVEAIQYAGDNVAHLLQQALEAGPIAGLHSFLDLWRSRVKQSHFQAGCPVLAVATEEPTDEVGLATLEAASEVFSKWRSLLAESLIKHGAEKAQANSIATLAVASVEGSVALCRAHRSLQPLDEIEQLLDELMRQAISQH</sequence>
<organism evidence="6 7">
    <name type="scientific">Marinomonas communis</name>
    <dbReference type="NCBI Taxonomy" id="28254"/>
    <lineage>
        <taxon>Bacteria</taxon>
        <taxon>Pseudomonadati</taxon>
        <taxon>Pseudomonadota</taxon>
        <taxon>Gammaproteobacteria</taxon>
        <taxon>Oceanospirillales</taxon>
        <taxon>Oceanospirillaceae</taxon>
        <taxon>Marinomonas</taxon>
    </lineage>
</organism>
<keyword evidence="2 4" id="KW-0238">DNA-binding</keyword>
<dbReference type="EMBL" id="SNZA01000001">
    <property type="protein sequence ID" value="TDR14873.1"/>
    <property type="molecule type" value="Genomic_DNA"/>
</dbReference>
<keyword evidence="7" id="KW-1185">Reference proteome</keyword>
<gene>
    <name evidence="6" type="ORF">C8D85_0222</name>
</gene>